<dbReference type="PANTHER" id="PTHR44472:SF1">
    <property type="entry name" value="DDB1 AND CUL4 ASSOCIATED FACTOR 4"/>
    <property type="match status" value="1"/>
</dbReference>
<evidence type="ECO:0000256" key="3">
    <source>
        <dbReference type="SAM" id="MobiDB-lite"/>
    </source>
</evidence>
<proteinExistence type="predicted"/>
<dbReference type="GO" id="GO:0080008">
    <property type="term" value="C:Cul4-RING E3 ubiquitin ligase complex"/>
    <property type="evidence" value="ECO:0007669"/>
    <property type="project" value="TreeGrafter"/>
</dbReference>
<reference evidence="4" key="1">
    <citation type="submission" date="2021-12" db="EMBL/GenBank/DDBJ databases">
        <title>Black yeast isolated from Biological Soil Crust.</title>
        <authorList>
            <person name="Kurbessoian T."/>
        </authorList>
    </citation>
    <scope>NUCLEOTIDE SEQUENCE</scope>
    <source>
        <strain evidence="4">CCFEE 5208</strain>
    </source>
</reference>
<dbReference type="InterPro" id="IPR036322">
    <property type="entry name" value="WD40_repeat_dom_sf"/>
</dbReference>
<dbReference type="AlphaFoldDB" id="A0AAN6FGI0"/>
<dbReference type="Proteomes" id="UP001168146">
    <property type="component" value="Unassembled WGS sequence"/>
</dbReference>
<keyword evidence="1" id="KW-0853">WD repeat</keyword>
<evidence type="ECO:0000313" key="5">
    <source>
        <dbReference type="Proteomes" id="UP001168146"/>
    </source>
</evidence>
<dbReference type="Gene3D" id="2.130.10.10">
    <property type="entry name" value="YVTN repeat-like/Quinoprotein amine dehydrogenase"/>
    <property type="match status" value="1"/>
</dbReference>
<gene>
    <name evidence="4" type="ORF">LTR82_011970</name>
</gene>
<feature type="region of interest" description="Disordered" evidence="3">
    <location>
        <begin position="32"/>
        <end position="66"/>
    </location>
</feature>
<dbReference type="InterPro" id="IPR015943">
    <property type="entry name" value="WD40/YVTN_repeat-like_dom_sf"/>
</dbReference>
<evidence type="ECO:0000256" key="1">
    <source>
        <dbReference type="ARBA" id="ARBA00022574"/>
    </source>
</evidence>
<dbReference type="InterPro" id="IPR052254">
    <property type="entry name" value="CUL4-DDB1_E3_ligase_receptor"/>
</dbReference>
<keyword evidence="2" id="KW-0677">Repeat</keyword>
<comment type="caution">
    <text evidence="4">The sequence shown here is derived from an EMBL/GenBank/DDBJ whole genome shotgun (WGS) entry which is preliminary data.</text>
</comment>
<protein>
    <submittedName>
        <fullName evidence="4">Uncharacterized protein</fullName>
    </submittedName>
</protein>
<name>A0AAN6FGI0_9PEZI</name>
<dbReference type="SUPFAM" id="SSF50978">
    <property type="entry name" value="WD40 repeat-like"/>
    <property type="match status" value="1"/>
</dbReference>
<organism evidence="4 5">
    <name type="scientific">Friedmanniomyces endolithicus</name>
    <dbReference type="NCBI Taxonomy" id="329885"/>
    <lineage>
        <taxon>Eukaryota</taxon>
        <taxon>Fungi</taxon>
        <taxon>Dikarya</taxon>
        <taxon>Ascomycota</taxon>
        <taxon>Pezizomycotina</taxon>
        <taxon>Dothideomycetes</taxon>
        <taxon>Dothideomycetidae</taxon>
        <taxon>Mycosphaerellales</taxon>
        <taxon>Teratosphaeriaceae</taxon>
        <taxon>Friedmanniomyces</taxon>
    </lineage>
</organism>
<dbReference type="EMBL" id="JASUXU010000046">
    <property type="protein sequence ID" value="KAK0317101.1"/>
    <property type="molecule type" value="Genomic_DNA"/>
</dbReference>
<evidence type="ECO:0000256" key="2">
    <source>
        <dbReference type="ARBA" id="ARBA00022737"/>
    </source>
</evidence>
<evidence type="ECO:0000313" key="4">
    <source>
        <dbReference type="EMBL" id="KAK0317101.1"/>
    </source>
</evidence>
<sequence length="430" mass="47726">MNLGQIPGYYYDSEKKKYFKIQANHVAPVNAKHAASNVGREQRKAKKHKVEDRRREKQLQQTVHRSRVAHHPLLAGTSLTREVGSDMSSTAVLEPRNAAFVNQLRPDRVHIPADAGRSTSSILDLQPLSDGRVAVAISRSGRRGCSILTARWPLGERWASEIRDLVSLHMVSEDSDTLPTMVAVTQEPKSPGNLFIGDRPSAHREFSRSDLFTLGGPESSLWSSSLSSSKELLAISGTDNVFIADLTKGDVVHRISSKNDNRDVAWLNGHTVAYGHHDVCLWDIRSSGTATRFHRRKAPITGIRSPNKHGVQLLVSDNRHLEVYDTRMGKTPLLTFAHTHQGPQLHFTVHDDTQLVTAVDVDNEIQTFSLRSGRLLGALRQPSGGQKALYTKLRWLDAEGVLGDKEMVLQACQGNSVVRWSWGGRDDDEG</sequence>
<accession>A0AAN6FGI0</accession>
<dbReference type="PANTHER" id="PTHR44472">
    <property type="entry name" value="DDB1- AND CUL4-ASSOCIATED FACTOR 4-RELATED"/>
    <property type="match status" value="1"/>
</dbReference>
<feature type="compositionally biased region" description="Basic and acidic residues" evidence="3">
    <location>
        <begin position="49"/>
        <end position="58"/>
    </location>
</feature>